<comment type="caution">
    <text evidence="2">The sequence shown here is derived from an EMBL/GenBank/DDBJ whole genome shotgun (WGS) entry which is preliminary data.</text>
</comment>
<keyword evidence="1" id="KW-0472">Membrane</keyword>
<evidence type="ECO:0000256" key="1">
    <source>
        <dbReference type="SAM" id="Phobius"/>
    </source>
</evidence>
<name>A0ABD1XSE5_9MARC</name>
<gene>
    <name evidence="2" type="ORF">R1flu_023574</name>
</gene>
<protein>
    <submittedName>
        <fullName evidence="2">Uncharacterized protein</fullName>
    </submittedName>
</protein>
<dbReference type="AlphaFoldDB" id="A0ABD1XSE5"/>
<proteinExistence type="predicted"/>
<evidence type="ECO:0000313" key="2">
    <source>
        <dbReference type="EMBL" id="KAL2611882.1"/>
    </source>
</evidence>
<dbReference type="EMBL" id="JBHFFA010000007">
    <property type="protein sequence ID" value="KAL2611882.1"/>
    <property type="molecule type" value="Genomic_DNA"/>
</dbReference>
<keyword evidence="1" id="KW-1133">Transmembrane helix</keyword>
<dbReference type="Proteomes" id="UP001605036">
    <property type="component" value="Unassembled WGS sequence"/>
</dbReference>
<keyword evidence="3" id="KW-1185">Reference proteome</keyword>
<reference evidence="2 3" key="1">
    <citation type="submission" date="2024-09" db="EMBL/GenBank/DDBJ databases">
        <title>Chromosome-scale assembly of Riccia fluitans.</title>
        <authorList>
            <person name="Paukszto L."/>
            <person name="Sawicki J."/>
            <person name="Karawczyk K."/>
            <person name="Piernik-Szablinska J."/>
            <person name="Szczecinska M."/>
            <person name="Mazdziarz M."/>
        </authorList>
    </citation>
    <scope>NUCLEOTIDE SEQUENCE [LARGE SCALE GENOMIC DNA]</scope>
    <source>
        <strain evidence="2">Rf_01</strain>
        <tissue evidence="2">Aerial parts of the thallus</tissue>
    </source>
</reference>
<accession>A0ABD1XSE5</accession>
<keyword evidence="1" id="KW-0812">Transmembrane</keyword>
<evidence type="ECO:0000313" key="3">
    <source>
        <dbReference type="Proteomes" id="UP001605036"/>
    </source>
</evidence>
<feature type="transmembrane region" description="Helical" evidence="1">
    <location>
        <begin position="12"/>
        <end position="28"/>
    </location>
</feature>
<sequence length="115" mass="12774">MGNLTDISGLALYLYFLFAVCVLGLVLLKEMWAENRRRSQHMEETRAKIAALVEDGVYVLQIPQHVQVVQLGAPSGDGIHVKDMPGLELTVPGVYSEDSFRVKGRTESSQLLTKE</sequence>
<organism evidence="2 3">
    <name type="scientific">Riccia fluitans</name>
    <dbReference type="NCBI Taxonomy" id="41844"/>
    <lineage>
        <taxon>Eukaryota</taxon>
        <taxon>Viridiplantae</taxon>
        <taxon>Streptophyta</taxon>
        <taxon>Embryophyta</taxon>
        <taxon>Marchantiophyta</taxon>
        <taxon>Marchantiopsida</taxon>
        <taxon>Marchantiidae</taxon>
        <taxon>Marchantiales</taxon>
        <taxon>Ricciaceae</taxon>
        <taxon>Riccia</taxon>
    </lineage>
</organism>